<reference evidence="2" key="1">
    <citation type="submission" date="2012-02" db="EMBL/GenBank/DDBJ databases">
        <title>Whole genome shotgun sequence of Gordonia otitidis NBRC 100426.</title>
        <authorList>
            <person name="Yoshida I."/>
            <person name="Hosoyama A."/>
            <person name="Tsuchikane K."/>
            <person name="Katsumata H."/>
            <person name="Yamazaki S."/>
            <person name="Fujita N."/>
        </authorList>
    </citation>
    <scope>NUCLEOTIDE SEQUENCE [LARGE SCALE GENOMIC DNA]</scope>
    <source>
        <strain evidence="2">NBRC 100426</strain>
    </source>
</reference>
<keyword evidence="1" id="KW-0812">Transmembrane</keyword>
<evidence type="ECO:0000313" key="3">
    <source>
        <dbReference type="Proteomes" id="UP000005038"/>
    </source>
</evidence>
<keyword evidence="1" id="KW-0472">Membrane</keyword>
<dbReference type="AlphaFoldDB" id="H5TFL0"/>
<keyword evidence="1" id="KW-1133">Transmembrane helix</keyword>
<dbReference type="EMBL" id="BAFB01000003">
    <property type="protein sequence ID" value="GAB32268.1"/>
    <property type="molecule type" value="Genomic_DNA"/>
</dbReference>
<evidence type="ECO:0000313" key="2">
    <source>
        <dbReference type="EMBL" id="GAB32268.1"/>
    </source>
</evidence>
<protein>
    <submittedName>
        <fullName evidence="2">Uncharacterized protein</fullName>
    </submittedName>
</protein>
<name>H5TFL0_GORO1</name>
<feature type="transmembrane region" description="Helical" evidence="1">
    <location>
        <begin position="25"/>
        <end position="52"/>
    </location>
</feature>
<comment type="caution">
    <text evidence="2">The sequence shown here is derived from an EMBL/GenBank/DDBJ whole genome shotgun (WGS) entry which is preliminary data.</text>
</comment>
<dbReference type="STRING" id="1108044.GOOTI_003_00030"/>
<evidence type="ECO:0000256" key="1">
    <source>
        <dbReference type="SAM" id="Phobius"/>
    </source>
</evidence>
<dbReference type="Proteomes" id="UP000005038">
    <property type="component" value="Unassembled WGS sequence"/>
</dbReference>
<keyword evidence="3" id="KW-1185">Reference proteome</keyword>
<proteinExistence type="predicted"/>
<accession>H5TFL0</accession>
<sequence>MVGCRAFVRRHPEPLSTASSRRARIYPVVIFFEILLVLAAVLITWFALYVLYRLVTDES</sequence>
<organism evidence="2 3">
    <name type="scientific">Gordonia otitidis (strain DSM 44809 / CCUG 52243 / JCM 12355 / NBRC 100426 / IFM 10032)</name>
    <dbReference type="NCBI Taxonomy" id="1108044"/>
    <lineage>
        <taxon>Bacteria</taxon>
        <taxon>Bacillati</taxon>
        <taxon>Actinomycetota</taxon>
        <taxon>Actinomycetes</taxon>
        <taxon>Mycobacteriales</taxon>
        <taxon>Gordoniaceae</taxon>
        <taxon>Gordonia</taxon>
    </lineage>
</organism>
<gene>
    <name evidence="2" type="ORF">GOOTI_003_00030</name>
</gene>